<feature type="transmembrane region" description="Helical" evidence="5">
    <location>
        <begin position="49"/>
        <end position="70"/>
    </location>
</feature>
<name>A0AAD6T030_9AGAR</name>
<comment type="caution">
    <text evidence="6">The sequence shown here is derived from an EMBL/GenBank/DDBJ whole genome shotgun (WGS) entry which is preliminary data.</text>
</comment>
<protein>
    <submittedName>
        <fullName evidence="6">Uncharacterized protein</fullName>
    </submittedName>
</protein>
<dbReference type="GO" id="GO:0022857">
    <property type="term" value="F:transmembrane transporter activity"/>
    <property type="evidence" value="ECO:0007669"/>
    <property type="project" value="TreeGrafter"/>
</dbReference>
<keyword evidence="4 5" id="KW-0472">Membrane</keyword>
<evidence type="ECO:0000256" key="3">
    <source>
        <dbReference type="ARBA" id="ARBA00022989"/>
    </source>
</evidence>
<keyword evidence="2 5" id="KW-0812">Transmembrane</keyword>
<gene>
    <name evidence="6" type="ORF">C8F04DRAFT_1257484</name>
</gene>
<evidence type="ECO:0000256" key="4">
    <source>
        <dbReference type="ARBA" id="ARBA00023136"/>
    </source>
</evidence>
<dbReference type="PANTHER" id="PTHR23502:SF34">
    <property type="entry name" value="PROTEIN HOL1"/>
    <property type="match status" value="1"/>
</dbReference>
<organism evidence="6 7">
    <name type="scientific">Mycena alexandri</name>
    <dbReference type="NCBI Taxonomy" id="1745969"/>
    <lineage>
        <taxon>Eukaryota</taxon>
        <taxon>Fungi</taxon>
        <taxon>Dikarya</taxon>
        <taxon>Basidiomycota</taxon>
        <taxon>Agaricomycotina</taxon>
        <taxon>Agaricomycetes</taxon>
        <taxon>Agaricomycetidae</taxon>
        <taxon>Agaricales</taxon>
        <taxon>Marasmiineae</taxon>
        <taxon>Mycenaceae</taxon>
        <taxon>Mycena</taxon>
    </lineage>
</organism>
<evidence type="ECO:0000256" key="1">
    <source>
        <dbReference type="ARBA" id="ARBA00004141"/>
    </source>
</evidence>
<accession>A0AAD6T030</accession>
<keyword evidence="3 5" id="KW-1133">Transmembrane helix</keyword>
<proteinExistence type="predicted"/>
<feature type="transmembrane region" description="Helical" evidence="5">
    <location>
        <begin position="90"/>
        <end position="109"/>
    </location>
</feature>
<comment type="subcellular location">
    <subcellularLocation>
        <location evidence="1">Membrane</location>
        <topology evidence="1">Multi-pass membrane protein</topology>
    </subcellularLocation>
</comment>
<evidence type="ECO:0000313" key="7">
    <source>
        <dbReference type="Proteomes" id="UP001218188"/>
    </source>
</evidence>
<keyword evidence="7" id="KW-1185">Reference proteome</keyword>
<dbReference type="EMBL" id="JARJCM010000040">
    <property type="protein sequence ID" value="KAJ7036943.1"/>
    <property type="molecule type" value="Genomic_DNA"/>
</dbReference>
<reference evidence="6" key="1">
    <citation type="submission" date="2023-03" db="EMBL/GenBank/DDBJ databases">
        <title>Massive genome expansion in bonnet fungi (Mycena s.s.) driven by repeated elements and novel gene families across ecological guilds.</title>
        <authorList>
            <consortium name="Lawrence Berkeley National Laboratory"/>
            <person name="Harder C.B."/>
            <person name="Miyauchi S."/>
            <person name="Viragh M."/>
            <person name="Kuo A."/>
            <person name="Thoen E."/>
            <person name="Andreopoulos B."/>
            <person name="Lu D."/>
            <person name="Skrede I."/>
            <person name="Drula E."/>
            <person name="Henrissat B."/>
            <person name="Morin E."/>
            <person name="Kohler A."/>
            <person name="Barry K."/>
            <person name="LaButti K."/>
            <person name="Morin E."/>
            <person name="Salamov A."/>
            <person name="Lipzen A."/>
            <person name="Mereny Z."/>
            <person name="Hegedus B."/>
            <person name="Baldrian P."/>
            <person name="Stursova M."/>
            <person name="Weitz H."/>
            <person name="Taylor A."/>
            <person name="Grigoriev I.V."/>
            <person name="Nagy L.G."/>
            <person name="Martin F."/>
            <person name="Kauserud H."/>
        </authorList>
    </citation>
    <scope>NUCLEOTIDE SEQUENCE</scope>
    <source>
        <strain evidence="6">CBHHK200</strain>
    </source>
</reference>
<dbReference type="AlphaFoldDB" id="A0AAD6T030"/>
<dbReference type="PANTHER" id="PTHR23502">
    <property type="entry name" value="MAJOR FACILITATOR SUPERFAMILY"/>
    <property type="match status" value="1"/>
</dbReference>
<evidence type="ECO:0000313" key="6">
    <source>
        <dbReference type="EMBL" id="KAJ7036943.1"/>
    </source>
</evidence>
<dbReference type="GO" id="GO:0005886">
    <property type="term" value="C:plasma membrane"/>
    <property type="evidence" value="ECO:0007669"/>
    <property type="project" value="TreeGrafter"/>
</dbReference>
<sequence>MSRAFEAEDSVVSHQRRAVKTAGGGVASHELVSALFRTFYKWGSARTGVALSVSTTVGGVLGEIVSGPVIDKLMERARKRTGRVRPEARLHGMWPAIFLLPAGLLMFGFCIENHELKHSYIGVTVGMALTCKSLLCCPESF</sequence>
<dbReference type="Proteomes" id="UP001218188">
    <property type="component" value="Unassembled WGS sequence"/>
</dbReference>
<evidence type="ECO:0000256" key="2">
    <source>
        <dbReference type="ARBA" id="ARBA00022692"/>
    </source>
</evidence>
<evidence type="ECO:0000256" key="5">
    <source>
        <dbReference type="SAM" id="Phobius"/>
    </source>
</evidence>